<dbReference type="AlphaFoldDB" id="I0HW50"/>
<keyword evidence="1" id="KW-0812">Transmembrane</keyword>
<dbReference type="KEGG" id="rge:RGE_39010"/>
<accession>I0HW50</accession>
<keyword evidence="3" id="KW-1185">Reference proteome</keyword>
<dbReference type="InterPro" id="IPR012902">
    <property type="entry name" value="N_methyl_site"/>
</dbReference>
<dbReference type="HOGENOM" id="CLU_097500_0_0_4"/>
<dbReference type="RefSeq" id="WP_014430087.1">
    <property type="nucleotide sequence ID" value="NC_017075.1"/>
</dbReference>
<keyword evidence="1" id="KW-1133">Transmembrane helix</keyword>
<dbReference type="Pfam" id="PF07963">
    <property type="entry name" value="N_methyl"/>
    <property type="match status" value="1"/>
</dbReference>
<dbReference type="EMBL" id="AP012320">
    <property type="protein sequence ID" value="BAL97237.1"/>
    <property type="molecule type" value="Genomic_DNA"/>
</dbReference>
<dbReference type="eggNOG" id="COG4795">
    <property type="taxonomic scope" value="Bacteria"/>
</dbReference>
<keyword evidence="1" id="KW-0472">Membrane</keyword>
<dbReference type="PATRIC" id="fig|983917.3.peg.3802"/>
<reference evidence="2 3" key="1">
    <citation type="journal article" date="2012" name="J. Bacteriol.">
        <title>Complete genome sequence of phototrophic betaproteobacterium Rubrivivax gelatinosus IL144.</title>
        <authorList>
            <person name="Nagashima S."/>
            <person name="Kamimura A."/>
            <person name="Shimizu T."/>
            <person name="Nakamura-isaki S."/>
            <person name="Aono E."/>
            <person name="Sakamoto K."/>
            <person name="Ichikawa N."/>
            <person name="Nakazawa H."/>
            <person name="Sekine M."/>
            <person name="Yamazaki S."/>
            <person name="Fujita N."/>
            <person name="Shimada K."/>
            <person name="Hanada S."/>
            <person name="Nagashima K.V.P."/>
        </authorList>
    </citation>
    <scope>NUCLEOTIDE SEQUENCE [LARGE SCALE GENOMIC DNA]</scope>
    <source>
        <strain evidence="3">NBRC 100245 / IL144</strain>
    </source>
</reference>
<name>I0HW50_RUBGI</name>
<dbReference type="STRING" id="983917.RGE_39010"/>
<proteinExistence type="predicted"/>
<protein>
    <submittedName>
        <fullName evidence="2">Putative fimbrial biogenesis protein PilW</fullName>
    </submittedName>
</protein>
<gene>
    <name evidence="2" type="primary">pilW</name>
    <name evidence="2" type="ordered locus">RGE_39010</name>
</gene>
<feature type="transmembrane region" description="Helical" evidence="1">
    <location>
        <begin position="21"/>
        <end position="39"/>
    </location>
</feature>
<evidence type="ECO:0000256" key="1">
    <source>
        <dbReference type="SAM" id="Phobius"/>
    </source>
</evidence>
<evidence type="ECO:0000313" key="2">
    <source>
        <dbReference type="EMBL" id="BAL97237.1"/>
    </source>
</evidence>
<dbReference type="Proteomes" id="UP000007883">
    <property type="component" value="Chromosome"/>
</dbReference>
<organism evidence="2 3">
    <name type="scientific">Rubrivivax gelatinosus (strain NBRC 100245 / IL144)</name>
    <dbReference type="NCBI Taxonomy" id="983917"/>
    <lineage>
        <taxon>Bacteria</taxon>
        <taxon>Pseudomonadati</taxon>
        <taxon>Pseudomonadota</taxon>
        <taxon>Betaproteobacteria</taxon>
        <taxon>Burkholderiales</taxon>
        <taxon>Sphaerotilaceae</taxon>
        <taxon>Rubrivivax</taxon>
    </lineage>
</organism>
<sequence>MLNAARRRPARRQRGLSIVELMVGVTIGLLVVAASALLVSGQLTENRRLLLETQLQQDLRATTDIIVRDLRRAGIWNDAQNSGPWSTENTDPQCNRYATVRIADTQDSVVYRYYRNGDNNSATGIKLENGVLKSGIQGAAVVAGSTCAQNANPPSWQELTDSRTLRITKFQVSWQDDGSTPQPLPCAKLCADGSTSCWPVLDVRLVKIEIEAASVADPSVTRAMQATVKLRNDFIDYRDAAHPTRVCPT</sequence>
<evidence type="ECO:0000313" key="3">
    <source>
        <dbReference type="Proteomes" id="UP000007883"/>
    </source>
</evidence>